<dbReference type="GO" id="GO:0016491">
    <property type="term" value="F:oxidoreductase activity"/>
    <property type="evidence" value="ECO:0007669"/>
    <property type="project" value="InterPro"/>
</dbReference>
<dbReference type="InterPro" id="IPR020471">
    <property type="entry name" value="AKR"/>
</dbReference>
<dbReference type="Gene3D" id="3.20.20.100">
    <property type="entry name" value="NADP-dependent oxidoreductase domain"/>
    <property type="match status" value="1"/>
</dbReference>
<evidence type="ECO:0000313" key="3">
    <source>
        <dbReference type="Proteomes" id="UP000576393"/>
    </source>
</evidence>
<dbReference type="EMBL" id="JACCCO010000002">
    <property type="protein sequence ID" value="NYF42139.1"/>
    <property type="molecule type" value="Genomic_DNA"/>
</dbReference>
<dbReference type="PANTHER" id="PTHR43638">
    <property type="entry name" value="OXIDOREDUCTASE, ALDO/KETO REDUCTASE FAMILY PROTEIN"/>
    <property type="match status" value="1"/>
</dbReference>
<feature type="domain" description="NADP-dependent oxidoreductase" evidence="1">
    <location>
        <begin position="24"/>
        <end position="261"/>
    </location>
</feature>
<sequence>MTMNQPSATAAGDFPLGGDLRVNRLGFGAMRLALGGRIRDPEEGVAVLRRAVELGVNHIDTAGFYGFGDLQAHEMIRRGLAPYSEDMVIATKVGPLLEGGVVPTGQATAGQLRGLVEEDLRRLGRDHLDLVYLRVGGMGRPGGESVSMAALRAAARDASESAPSLLAPVAALPAPVSPVADAPLAVAERFAALAELRDQGLIRHLGVSNVDAAQLAEARAIAPVAAVQNHFHIGHRDDAAVLARCEEAGIAYVPFFPLGGGREPIDRPGVANVAARHGATPAQVALAWLLAASPVVLAIPGSSSPDHVAENVGAAGIRLTADDLADLAG</sequence>
<organism evidence="2 3">
    <name type="scientific">Streptosporangium sandarakinum</name>
    <dbReference type="NCBI Taxonomy" id="1260955"/>
    <lineage>
        <taxon>Bacteria</taxon>
        <taxon>Bacillati</taxon>
        <taxon>Actinomycetota</taxon>
        <taxon>Actinomycetes</taxon>
        <taxon>Streptosporangiales</taxon>
        <taxon>Streptosporangiaceae</taxon>
        <taxon>Streptosporangium</taxon>
    </lineage>
</organism>
<dbReference type="SUPFAM" id="SSF51430">
    <property type="entry name" value="NAD(P)-linked oxidoreductase"/>
    <property type="match status" value="1"/>
</dbReference>
<feature type="domain" description="NADP-dependent oxidoreductase" evidence="1">
    <location>
        <begin position="272"/>
        <end position="327"/>
    </location>
</feature>
<evidence type="ECO:0000259" key="1">
    <source>
        <dbReference type="Pfam" id="PF00248"/>
    </source>
</evidence>
<dbReference type="AlphaFoldDB" id="A0A852V0Y0"/>
<dbReference type="RefSeq" id="WP_179824489.1">
    <property type="nucleotide sequence ID" value="NZ_JACCCO010000002.1"/>
</dbReference>
<name>A0A852V0Y0_9ACTN</name>
<dbReference type="PANTHER" id="PTHR43638:SF3">
    <property type="entry name" value="ALDEHYDE REDUCTASE"/>
    <property type="match status" value="1"/>
</dbReference>
<comment type="caution">
    <text evidence="2">The sequence shown here is derived from an EMBL/GenBank/DDBJ whole genome shotgun (WGS) entry which is preliminary data.</text>
</comment>
<dbReference type="PRINTS" id="PR00069">
    <property type="entry name" value="ALDKETRDTASE"/>
</dbReference>
<proteinExistence type="predicted"/>
<dbReference type="InterPro" id="IPR023210">
    <property type="entry name" value="NADP_OxRdtase_dom"/>
</dbReference>
<accession>A0A852V0Y0</accession>
<reference evidence="2 3" key="1">
    <citation type="submission" date="2020-07" db="EMBL/GenBank/DDBJ databases">
        <title>Sequencing the genomes of 1000 actinobacteria strains.</title>
        <authorList>
            <person name="Klenk H.-P."/>
        </authorList>
    </citation>
    <scope>NUCLEOTIDE SEQUENCE [LARGE SCALE GENOMIC DNA]</scope>
    <source>
        <strain evidence="2 3">DSM 45763</strain>
    </source>
</reference>
<dbReference type="Proteomes" id="UP000576393">
    <property type="component" value="Unassembled WGS sequence"/>
</dbReference>
<gene>
    <name evidence="2" type="ORF">HDA43_004340</name>
</gene>
<evidence type="ECO:0000313" key="2">
    <source>
        <dbReference type="EMBL" id="NYF42139.1"/>
    </source>
</evidence>
<dbReference type="InterPro" id="IPR036812">
    <property type="entry name" value="NAD(P)_OxRdtase_dom_sf"/>
</dbReference>
<dbReference type="Pfam" id="PF00248">
    <property type="entry name" value="Aldo_ket_red"/>
    <property type="match status" value="2"/>
</dbReference>
<keyword evidence="3" id="KW-1185">Reference proteome</keyword>
<protein>
    <submittedName>
        <fullName evidence="2">Aryl-alcohol dehydrogenase-like predicted oxidoreductase</fullName>
    </submittedName>
</protein>
<dbReference type="CDD" id="cd19088">
    <property type="entry name" value="AKR_AKR13B1"/>
    <property type="match status" value="1"/>
</dbReference>